<dbReference type="Pfam" id="PF10067">
    <property type="entry name" value="DUF2306"/>
    <property type="match status" value="1"/>
</dbReference>
<gene>
    <name evidence="3" type="ORF">ACFP3V_28045</name>
</gene>
<dbReference type="Proteomes" id="UP001596174">
    <property type="component" value="Unassembled WGS sequence"/>
</dbReference>
<comment type="caution">
    <text evidence="3">The sequence shown here is derived from an EMBL/GenBank/DDBJ whole genome shotgun (WGS) entry which is preliminary data.</text>
</comment>
<feature type="transmembrane region" description="Helical" evidence="2">
    <location>
        <begin position="20"/>
        <end position="39"/>
    </location>
</feature>
<name>A0ABW1GBK8_9ACTN</name>
<feature type="transmembrane region" description="Helical" evidence="2">
    <location>
        <begin position="252"/>
        <end position="274"/>
    </location>
</feature>
<keyword evidence="4" id="KW-1185">Reference proteome</keyword>
<evidence type="ECO:0000256" key="2">
    <source>
        <dbReference type="SAM" id="Phobius"/>
    </source>
</evidence>
<proteinExistence type="predicted"/>
<feature type="transmembrane region" description="Helical" evidence="2">
    <location>
        <begin position="286"/>
        <end position="303"/>
    </location>
</feature>
<sequence>MNRTEPAVPVPRARRRTTWAKAAGVAFALVCLSYAPIAATELWPYAHPGAPAWGEWALARAVNPHYVAQAFATRVAPYRHSLVPLLVHTVLGAVLMLLGPLQLLSAVRRRIRLHRTLGVVFAATVYASMGGAAVYLVRTRPEDAFSGAAFWIVLATILLGTVLSATYGILAAVTGRPDLHQRWMLLCYGFLMTAPLLRVEWAVLPLLLPGQPMAEVNRVAIMHLGTLVAFGALCASRAFDRRSRVAGVGGSWVPRPVLALLQAAGAGALVWIGYSFAQHGSSGHRMLVGYLLPYAAVYAVLVLRMRSAARAGRPWAAEEWRLHLAALCAAPAFSVGAVLVFRQALGLDELTALSAGVAIGGGMLAFAATTVVSLRVLRGRVVLERGRGGASGSAGGPAGRGDGTIRESAA</sequence>
<feature type="compositionally biased region" description="Gly residues" evidence="1">
    <location>
        <begin position="388"/>
        <end position="402"/>
    </location>
</feature>
<feature type="transmembrane region" description="Helical" evidence="2">
    <location>
        <begin position="324"/>
        <end position="345"/>
    </location>
</feature>
<feature type="transmembrane region" description="Helical" evidence="2">
    <location>
        <begin position="149"/>
        <end position="173"/>
    </location>
</feature>
<evidence type="ECO:0000313" key="4">
    <source>
        <dbReference type="Proteomes" id="UP001596174"/>
    </source>
</evidence>
<feature type="transmembrane region" description="Helical" evidence="2">
    <location>
        <begin position="116"/>
        <end position="137"/>
    </location>
</feature>
<organism evidence="3 4">
    <name type="scientific">Streptacidiphilus monticola</name>
    <dbReference type="NCBI Taxonomy" id="2161674"/>
    <lineage>
        <taxon>Bacteria</taxon>
        <taxon>Bacillati</taxon>
        <taxon>Actinomycetota</taxon>
        <taxon>Actinomycetes</taxon>
        <taxon>Kitasatosporales</taxon>
        <taxon>Streptomycetaceae</taxon>
        <taxon>Streptacidiphilus</taxon>
    </lineage>
</organism>
<dbReference type="EMBL" id="JBHSQJ010000144">
    <property type="protein sequence ID" value="MFC5911044.1"/>
    <property type="molecule type" value="Genomic_DNA"/>
</dbReference>
<reference evidence="4" key="1">
    <citation type="journal article" date="2019" name="Int. J. Syst. Evol. Microbiol.">
        <title>The Global Catalogue of Microorganisms (GCM) 10K type strain sequencing project: providing services to taxonomists for standard genome sequencing and annotation.</title>
        <authorList>
            <consortium name="The Broad Institute Genomics Platform"/>
            <consortium name="The Broad Institute Genome Sequencing Center for Infectious Disease"/>
            <person name="Wu L."/>
            <person name="Ma J."/>
        </authorList>
    </citation>
    <scope>NUCLEOTIDE SEQUENCE [LARGE SCALE GENOMIC DNA]</scope>
    <source>
        <strain evidence="4">JCM 4816</strain>
    </source>
</reference>
<keyword evidence="2" id="KW-1133">Transmembrane helix</keyword>
<feature type="region of interest" description="Disordered" evidence="1">
    <location>
        <begin position="386"/>
        <end position="410"/>
    </location>
</feature>
<dbReference type="InterPro" id="IPR018750">
    <property type="entry name" value="DUF2306_membrane"/>
</dbReference>
<evidence type="ECO:0000313" key="3">
    <source>
        <dbReference type="EMBL" id="MFC5911044.1"/>
    </source>
</evidence>
<evidence type="ECO:0000256" key="1">
    <source>
        <dbReference type="SAM" id="MobiDB-lite"/>
    </source>
</evidence>
<feature type="transmembrane region" description="Helical" evidence="2">
    <location>
        <begin position="351"/>
        <end position="377"/>
    </location>
</feature>
<keyword evidence="2" id="KW-0812">Transmembrane</keyword>
<accession>A0ABW1GBK8</accession>
<feature type="transmembrane region" description="Helical" evidence="2">
    <location>
        <begin position="220"/>
        <end position="240"/>
    </location>
</feature>
<feature type="transmembrane region" description="Helical" evidence="2">
    <location>
        <begin position="185"/>
        <end position="208"/>
    </location>
</feature>
<protein>
    <submittedName>
        <fullName evidence="3">DUF2306 domain-containing protein</fullName>
    </submittedName>
</protein>
<dbReference type="RefSeq" id="WP_380589291.1">
    <property type="nucleotide sequence ID" value="NZ_JBHSQJ010000144.1"/>
</dbReference>
<feature type="transmembrane region" description="Helical" evidence="2">
    <location>
        <begin position="85"/>
        <end position="104"/>
    </location>
</feature>
<keyword evidence="2" id="KW-0472">Membrane</keyword>